<proteinExistence type="predicted"/>
<comment type="caution">
    <text evidence="3">The sequence shown here is derived from an EMBL/GenBank/DDBJ whole genome shotgun (WGS) entry which is preliminary data.</text>
</comment>
<dbReference type="PANTHER" id="PTHR31973:SF187">
    <property type="entry name" value="MUTATOR TRANSPOSASE MUDRA PROTEIN"/>
    <property type="match status" value="1"/>
</dbReference>
<organism evidence="3 4">
    <name type="scientific">Nitzschia inconspicua</name>
    <dbReference type="NCBI Taxonomy" id="303405"/>
    <lineage>
        <taxon>Eukaryota</taxon>
        <taxon>Sar</taxon>
        <taxon>Stramenopiles</taxon>
        <taxon>Ochrophyta</taxon>
        <taxon>Bacillariophyta</taxon>
        <taxon>Bacillariophyceae</taxon>
        <taxon>Bacillariophycidae</taxon>
        <taxon>Bacillariales</taxon>
        <taxon>Bacillariaceae</taxon>
        <taxon>Nitzschia</taxon>
    </lineage>
</organism>
<dbReference type="PANTHER" id="PTHR31973">
    <property type="entry name" value="POLYPROTEIN, PUTATIVE-RELATED"/>
    <property type="match status" value="1"/>
</dbReference>
<dbReference type="Proteomes" id="UP000693970">
    <property type="component" value="Unassembled WGS sequence"/>
</dbReference>
<dbReference type="Pfam" id="PF10551">
    <property type="entry name" value="MULE"/>
    <property type="match status" value="1"/>
</dbReference>
<accession>A0A9K3M6K7</accession>
<sequence length="400" mass="45915">MFPTQGNFFPLPSYVPFPLLSEKTCHDDVFLWLLEDLHDNDIHIVPDNPDKSLHPELDNVPPDPQLRADSQPEPTRHRDNYFTSLFIEVPKEFEDMSKVDLAILDEYEESSRGQTWQRKGYSANYLETGIVQSCGPPIPPKTNGRAPKKIVNDKLEDNVDYVIEVNDGKPVSKDVMKATANAQRVRASYNQSYHAINRPVTKVQREKHQAPYRLIMSYLHHFQLRNEDSAVKAESDADKCLQRLRVGICPGIMTHSLLHVRPVLSLDGIHLKSQWRRTLYIPSVQTACDDIYPVSLAIIKDSENADGWKWFLELLVQAVPLLKMQHPNNRCKFCYFTFISDRQKGLIQALQQLFPDNQHCFCSIHIVRNVEKAVGKQVAKHVYALSATFSKRESDKLLTN</sequence>
<gene>
    <name evidence="3" type="ORF">IV203_013618</name>
</gene>
<feature type="domain" description="MULE transposase" evidence="2">
    <location>
        <begin position="263"/>
        <end position="369"/>
    </location>
</feature>
<keyword evidence="4" id="KW-1185">Reference proteome</keyword>
<dbReference type="AlphaFoldDB" id="A0A9K3M6K7"/>
<protein>
    <submittedName>
        <fullName evidence="3">MULE transposase domain containing protein</fullName>
    </submittedName>
</protein>
<reference evidence="3" key="2">
    <citation type="submission" date="2021-04" db="EMBL/GenBank/DDBJ databases">
        <authorList>
            <person name="Podell S."/>
        </authorList>
    </citation>
    <scope>NUCLEOTIDE SEQUENCE</scope>
    <source>
        <strain evidence="3">Hildebrandi</strain>
    </source>
</reference>
<reference evidence="3" key="1">
    <citation type="journal article" date="2021" name="Sci. Rep.">
        <title>Diploid genomic architecture of Nitzschia inconspicua, an elite biomass production diatom.</title>
        <authorList>
            <person name="Oliver A."/>
            <person name="Podell S."/>
            <person name="Pinowska A."/>
            <person name="Traller J.C."/>
            <person name="Smith S.R."/>
            <person name="McClure R."/>
            <person name="Beliaev A."/>
            <person name="Bohutskyi P."/>
            <person name="Hill E.A."/>
            <person name="Rabines A."/>
            <person name="Zheng H."/>
            <person name="Allen L.Z."/>
            <person name="Kuo A."/>
            <person name="Grigoriev I.V."/>
            <person name="Allen A.E."/>
            <person name="Hazlebeck D."/>
            <person name="Allen E.E."/>
        </authorList>
    </citation>
    <scope>NUCLEOTIDE SEQUENCE</scope>
    <source>
        <strain evidence="3">Hildebrandi</strain>
    </source>
</reference>
<evidence type="ECO:0000313" key="3">
    <source>
        <dbReference type="EMBL" id="KAG7374523.1"/>
    </source>
</evidence>
<name>A0A9K3M6K7_9STRA</name>
<evidence type="ECO:0000256" key="1">
    <source>
        <dbReference type="SAM" id="MobiDB-lite"/>
    </source>
</evidence>
<feature type="region of interest" description="Disordered" evidence="1">
    <location>
        <begin position="47"/>
        <end position="77"/>
    </location>
</feature>
<evidence type="ECO:0000313" key="4">
    <source>
        <dbReference type="Proteomes" id="UP000693970"/>
    </source>
</evidence>
<dbReference type="InterPro" id="IPR018289">
    <property type="entry name" value="MULE_transposase_dom"/>
</dbReference>
<dbReference type="OrthoDB" id="1852000at2759"/>
<feature type="compositionally biased region" description="Basic and acidic residues" evidence="1">
    <location>
        <begin position="47"/>
        <end position="57"/>
    </location>
</feature>
<evidence type="ECO:0000259" key="2">
    <source>
        <dbReference type="Pfam" id="PF10551"/>
    </source>
</evidence>
<dbReference type="EMBL" id="JAGRRH010000001">
    <property type="protein sequence ID" value="KAG7374523.1"/>
    <property type="molecule type" value="Genomic_DNA"/>
</dbReference>